<dbReference type="KEGG" id="niy:FQ775_21925"/>
<dbReference type="InterPro" id="IPR010775">
    <property type="entry name" value="DUF1365"/>
</dbReference>
<dbReference type="Pfam" id="PF07103">
    <property type="entry name" value="DUF1365"/>
    <property type="match status" value="1"/>
</dbReference>
<dbReference type="AlphaFoldDB" id="A0A5B8L6Y7"/>
<name>A0A5B8L6Y7_9HYPH</name>
<proteinExistence type="predicted"/>
<dbReference type="EMBL" id="CP042301">
    <property type="protein sequence ID" value="QDZ03470.1"/>
    <property type="molecule type" value="Genomic_DNA"/>
</dbReference>
<evidence type="ECO:0000313" key="1">
    <source>
        <dbReference type="EMBL" id="QDZ03470.1"/>
    </source>
</evidence>
<dbReference type="PANTHER" id="PTHR33973">
    <property type="entry name" value="OS07G0153300 PROTEIN"/>
    <property type="match status" value="1"/>
</dbReference>
<dbReference type="Proteomes" id="UP000321389">
    <property type="component" value="Chromosome"/>
</dbReference>
<protein>
    <submittedName>
        <fullName evidence="1">DUF1365 family protein</fullName>
    </submittedName>
</protein>
<dbReference type="OrthoDB" id="9778801at2"/>
<sequence length="238" mass="26538">MHQRLKPFGHRFCYSMFQIAFDVDRLGEIAALSPLLSVNRPNVFTFDEKDHAPEGGTIREHADRLLAGEGLEQAAERILLLTCPRIFGYVFNPLSVYFAYGHNGRLLALIYEVRNTFGERHSYVAPVRPGELSAAGLRQSRKKAFHVSPFISMDARYGFSVLPPGDTVRLRINETEAGAPVLAATFAGRAQPVTTRALASCLLRFPLLTWKIIAGIHFEALKLWMKGAPFYRSPPPPG</sequence>
<gene>
    <name evidence="1" type="ORF">FQ775_21925</name>
</gene>
<accession>A0A5B8L6Y7</accession>
<dbReference type="PANTHER" id="PTHR33973:SF4">
    <property type="entry name" value="OS07G0153300 PROTEIN"/>
    <property type="match status" value="1"/>
</dbReference>
<evidence type="ECO:0000313" key="2">
    <source>
        <dbReference type="Proteomes" id="UP000321389"/>
    </source>
</evidence>
<reference evidence="1" key="1">
    <citation type="submission" date="2020-04" db="EMBL/GenBank/DDBJ databases">
        <title>Nitratireductor sp. nov. isolated from mangrove soil.</title>
        <authorList>
            <person name="Ye Y."/>
        </authorList>
    </citation>
    <scope>NUCLEOTIDE SEQUENCE</scope>
    <source>
        <strain evidence="1">SY7</strain>
    </source>
</reference>
<keyword evidence="2" id="KW-1185">Reference proteome</keyword>
<organism evidence="1 2">
    <name type="scientific">Nitratireductor mangrovi</name>
    <dbReference type="NCBI Taxonomy" id="2599600"/>
    <lineage>
        <taxon>Bacteria</taxon>
        <taxon>Pseudomonadati</taxon>
        <taxon>Pseudomonadota</taxon>
        <taxon>Alphaproteobacteria</taxon>
        <taxon>Hyphomicrobiales</taxon>
        <taxon>Phyllobacteriaceae</taxon>
        <taxon>Nitratireductor</taxon>
    </lineage>
</organism>